<dbReference type="GO" id="GO:0050660">
    <property type="term" value="F:flavin adenine dinucleotide binding"/>
    <property type="evidence" value="ECO:0007669"/>
    <property type="project" value="TreeGrafter"/>
</dbReference>
<dbReference type="InterPro" id="IPR036188">
    <property type="entry name" value="FAD/NAD-bd_sf"/>
</dbReference>
<comment type="similarity">
    <text evidence="1">Belongs to the flavin monoamine oxidase family.</text>
</comment>
<dbReference type="Proteomes" id="UP000288725">
    <property type="component" value="Chromosome 1"/>
</dbReference>
<reference evidence="5 6" key="1">
    <citation type="submission" date="2018-12" db="EMBL/GenBank/DDBJ databases">
        <title>Genome of Verticillium dahliae isolate Getta Getta.</title>
        <authorList>
            <person name="Gardiner D.M."/>
        </authorList>
    </citation>
    <scope>NUCLEOTIDE SEQUENCE [LARGE SCALE GENOMIC DNA]</scope>
    <source>
        <strain evidence="5 6">Getta Getta</strain>
    </source>
</reference>
<accession>A0A444RR86</accession>
<comment type="caution">
    <text evidence="5">The sequence shown here is derived from an EMBL/GenBank/DDBJ whole genome shotgun (WGS) entry which is preliminary data.</text>
</comment>
<dbReference type="PANTHER" id="PTHR10742">
    <property type="entry name" value="FLAVIN MONOAMINE OXIDASE"/>
    <property type="match status" value="1"/>
</dbReference>
<feature type="chain" id="PRO_5019114411" description="Amine oxidase domain-containing protein" evidence="3">
    <location>
        <begin position="43"/>
        <end position="665"/>
    </location>
</feature>
<dbReference type="AlphaFoldDB" id="A0A444RR86"/>
<evidence type="ECO:0000259" key="4">
    <source>
        <dbReference type="Pfam" id="PF01593"/>
    </source>
</evidence>
<sequence>MQRRLLLSRFQFLAWIQTSPLVVPRDLAWLGLSMFCLVPAEATPTTSQLSIKPSNHLKYFISTSKSLTMALRGTRISADILPEVPPGLRAAVAKSHLNKYLEEKRARVKSQDVAPLPPFSLPSLDEAHRLYGAAGGFDDKICIVGAGAAGLYVAMMLKYLGITNVDILEASDHAGGRCATYTFTDSTPCTHNYYDMGAMRIPDIPAMASTLNLINNPKLLNIPDKLVDYVYRVLDAKGNGYEPTSFWYSNTKAPDGSAFEAAIAAVLTQFTTQTDQYYADGNDNYSTRDYLMLKAGLTYEQTMSGETSDTSTGLFDQALTETLCDYSDFNAATKNPWYRLEGGMSVVTDTMRSTIEGSSWPDTTTPSIKVTCSTPVVAMGLSPDGTAIEVTTADQNGTPQPPTQYGMVFNTTAMAPLQRMDIQGLGLDDGILTGIRALSYDRATKVAIKFKTRWWARFYQGNDKYGGVSSSDLPISNVVYPSWDDGADSANVLMVSYSWAQDASRMAALVPDYTKVAPQQSDAIVAVCLRGLVKLWAGQPEPPSFDDLWRDYAAHHAWAWSHDPFTGGAFALFGPGQFGNLYPPFQAMFCGDKFTMCGEALSAHHAWISGALDSAYGAVLRWLLSRDMFVEAAKLKLSPFGLGKGAHAEEIDETLVHWTVKLSGK</sequence>
<proteinExistence type="inferred from homology"/>
<dbReference type="InterPro" id="IPR050281">
    <property type="entry name" value="Flavin_monoamine_oxidase"/>
</dbReference>
<dbReference type="Pfam" id="PF01593">
    <property type="entry name" value="Amino_oxidase"/>
    <property type="match status" value="1"/>
</dbReference>
<dbReference type="GO" id="GO:0006338">
    <property type="term" value="P:chromatin remodeling"/>
    <property type="evidence" value="ECO:0007669"/>
    <property type="project" value="TreeGrafter"/>
</dbReference>
<dbReference type="Gene3D" id="3.50.50.60">
    <property type="entry name" value="FAD/NAD(P)-binding domain"/>
    <property type="match status" value="1"/>
</dbReference>
<dbReference type="SUPFAM" id="SSF51905">
    <property type="entry name" value="FAD/NAD(P)-binding domain"/>
    <property type="match status" value="1"/>
</dbReference>
<organism evidence="5 6">
    <name type="scientific">Verticillium dahliae</name>
    <name type="common">Verticillium wilt</name>
    <dbReference type="NCBI Taxonomy" id="27337"/>
    <lineage>
        <taxon>Eukaryota</taxon>
        <taxon>Fungi</taxon>
        <taxon>Dikarya</taxon>
        <taxon>Ascomycota</taxon>
        <taxon>Pezizomycotina</taxon>
        <taxon>Sordariomycetes</taxon>
        <taxon>Hypocreomycetidae</taxon>
        <taxon>Glomerellales</taxon>
        <taxon>Plectosphaerellaceae</taxon>
        <taxon>Verticillium</taxon>
    </lineage>
</organism>
<dbReference type="SUPFAM" id="SSF54373">
    <property type="entry name" value="FAD-linked reductases, C-terminal domain"/>
    <property type="match status" value="1"/>
</dbReference>
<dbReference type="InterPro" id="IPR002937">
    <property type="entry name" value="Amino_oxidase"/>
</dbReference>
<evidence type="ECO:0000256" key="2">
    <source>
        <dbReference type="ARBA" id="ARBA00023002"/>
    </source>
</evidence>
<feature type="domain" description="Amine oxidase" evidence="4">
    <location>
        <begin position="149"/>
        <end position="618"/>
    </location>
</feature>
<dbReference type="GO" id="GO:0003682">
    <property type="term" value="F:chromatin binding"/>
    <property type="evidence" value="ECO:0007669"/>
    <property type="project" value="TreeGrafter"/>
</dbReference>
<dbReference type="EMBL" id="RSDZ01000102">
    <property type="protein sequence ID" value="RXG43680.1"/>
    <property type="molecule type" value="Genomic_DNA"/>
</dbReference>
<dbReference type="Gene3D" id="3.90.660.10">
    <property type="match status" value="1"/>
</dbReference>
<evidence type="ECO:0000313" key="5">
    <source>
        <dbReference type="EMBL" id="RXG43680.1"/>
    </source>
</evidence>
<protein>
    <recommendedName>
        <fullName evidence="4">Amine oxidase domain-containing protein</fullName>
    </recommendedName>
</protein>
<feature type="signal peptide" evidence="3">
    <location>
        <begin position="1"/>
        <end position="42"/>
    </location>
</feature>
<keyword evidence="2" id="KW-0560">Oxidoreductase</keyword>
<dbReference type="GO" id="GO:0016491">
    <property type="term" value="F:oxidoreductase activity"/>
    <property type="evidence" value="ECO:0007669"/>
    <property type="project" value="UniProtKB-KW"/>
</dbReference>
<dbReference type="PANTHER" id="PTHR10742:SF386">
    <property type="entry name" value="LYSINE-SPECIFIC HISTONE DEMETHYLASE 1A"/>
    <property type="match status" value="1"/>
</dbReference>
<keyword evidence="3" id="KW-0732">Signal</keyword>
<name>A0A444RR86_VERDA</name>
<evidence type="ECO:0000313" key="6">
    <source>
        <dbReference type="Proteomes" id="UP000288725"/>
    </source>
</evidence>
<evidence type="ECO:0000256" key="3">
    <source>
        <dbReference type="SAM" id="SignalP"/>
    </source>
</evidence>
<evidence type="ECO:0000256" key="1">
    <source>
        <dbReference type="ARBA" id="ARBA00005995"/>
    </source>
</evidence>
<gene>
    <name evidence="5" type="ORF">VDGE_01286</name>
</gene>